<proteinExistence type="predicted"/>
<keyword evidence="3" id="KW-1185">Reference proteome</keyword>
<dbReference type="Pfam" id="PF18480">
    <property type="entry name" value="DUF5615"/>
    <property type="match status" value="1"/>
</dbReference>
<dbReference type="AlphaFoldDB" id="A0A6G9AUE5"/>
<gene>
    <name evidence="2" type="ORF">G8759_25985</name>
</gene>
<evidence type="ECO:0000259" key="1">
    <source>
        <dbReference type="Pfam" id="PF18480"/>
    </source>
</evidence>
<protein>
    <submittedName>
        <fullName evidence="2">DUF5615 family PIN-like protein</fullName>
    </submittedName>
</protein>
<evidence type="ECO:0000313" key="2">
    <source>
        <dbReference type="EMBL" id="QIP15833.1"/>
    </source>
</evidence>
<organism evidence="2 3">
    <name type="scientific">Spirosoma aureum</name>
    <dbReference type="NCBI Taxonomy" id="2692134"/>
    <lineage>
        <taxon>Bacteria</taxon>
        <taxon>Pseudomonadati</taxon>
        <taxon>Bacteroidota</taxon>
        <taxon>Cytophagia</taxon>
        <taxon>Cytophagales</taxon>
        <taxon>Cytophagaceae</taxon>
        <taxon>Spirosoma</taxon>
    </lineage>
</organism>
<reference evidence="2 3" key="1">
    <citation type="submission" date="2020-03" db="EMBL/GenBank/DDBJ databases">
        <authorList>
            <person name="Kim M.K."/>
        </authorList>
    </citation>
    <scope>NUCLEOTIDE SEQUENCE [LARGE SCALE GENOMIC DNA]</scope>
    <source>
        <strain evidence="2 3">BT328</strain>
    </source>
</reference>
<dbReference type="EMBL" id="CP050063">
    <property type="protein sequence ID" value="QIP15833.1"/>
    <property type="molecule type" value="Genomic_DNA"/>
</dbReference>
<feature type="domain" description="DUF5615" evidence="1">
    <location>
        <begin position="1"/>
        <end position="105"/>
    </location>
</feature>
<dbReference type="RefSeq" id="WP_167214864.1">
    <property type="nucleotide sequence ID" value="NZ_CP050063.1"/>
</dbReference>
<dbReference type="Proteomes" id="UP000501802">
    <property type="component" value="Chromosome"/>
</dbReference>
<accession>A0A6G9AUE5</accession>
<name>A0A6G9AUE5_9BACT</name>
<dbReference type="InterPro" id="IPR041049">
    <property type="entry name" value="DUF5615"/>
</dbReference>
<dbReference type="KEGG" id="spib:G8759_25985"/>
<evidence type="ECO:0000313" key="3">
    <source>
        <dbReference type="Proteomes" id="UP000501802"/>
    </source>
</evidence>
<sequence length="117" mass="13513">MKFICDVHISIRLSKYLATYGTESVHVNQVPKGSSTPDGEICQLADQNNYIVITKDTDFRNSFLLKRTHRKLIRVCLGNISNDRLITLFENQLALIKQLDQEDSFYMEINPDTTLLY</sequence>